<keyword evidence="2" id="KW-1185">Reference proteome</keyword>
<name>A0A1Q2CQ58_9ACTN</name>
<proteinExistence type="predicted"/>
<dbReference type="EMBL" id="CP019606">
    <property type="protein sequence ID" value="AQP48243.1"/>
    <property type="molecule type" value="Genomic_DNA"/>
</dbReference>
<sequence>MDPQIDTVGADLKEAPMRRGIAGLLGSVAAALLVACTPEPAQPIDVAQDVLTEALAKGGPVAGFEVDVDSVDLITGDPLTATPLYLSGRTLPPARPYGINLPVMPAADLDVATAVARVKTQFDRCEKKYESASVHAMSETALLTRVRCYDEGAANSTPGTAFINDRELTPFEPSPASLATLEAAWSDMTEAGILELATDLSYGVNGLQIQYGVSTKRDSQFTLVQSEEGAWIIGTPRANAAAPLRLEKISAEQVWQALGSPSEVPLEKGLHLWRYADRLEVWLGSERFPVAGN</sequence>
<reference evidence="2" key="1">
    <citation type="submission" date="2017-02" db="EMBL/GenBank/DDBJ databases">
        <title>Tessaracoccus aquaemaris sp. nov., isolated from the intestine of a Korean rockfish, Sebastes schlegelii, in a marine aquaculture pond.</title>
        <authorList>
            <person name="Tak E.J."/>
            <person name="Bae J.-W."/>
        </authorList>
    </citation>
    <scope>NUCLEOTIDE SEQUENCE [LARGE SCALE GENOMIC DNA]</scope>
    <source>
        <strain evidence="2">NSG39</strain>
    </source>
</reference>
<accession>A0A1Q2CQ58</accession>
<dbReference type="Proteomes" id="UP000188145">
    <property type="component" value="Chromosome"/>
</dbReference>
<organism evidence="1 2">
    <name type="scientific">Tessaracoccus aquimaris</name>
    <dbReference type="NCBI Taxonomy" id="1332264"/>
    <lineage>
        <taxon>Bacteria</taxon>
        <taxon>Bacillati</taxon>
        <taxon>Actinomycetota</taxon>
        <taxon>Actinomycetes</taxon>
        <taxon>Propionibacteriales</taxon>
        <taxon>Propionibacteriaceae</taxon>
        <taxon>Tessaracoccus</taxon>
    </lineage>
</organism>
<evidence type="ECO:0000313" key="1">
    <source>
        <dbReference type="EMBL" id="AQP48243.1"/>
    </source>
</evidence>
<protein>
    <submittedName>
        <fullName evidence="1">Uncharacterized protein</fullName>
    </submittedName>
</protein>
<dbReference type="KEGG" id="tes:BW730_12755"/>
<dbReference type="AlphaFoldDB" id="A0A1Q2CQ58"/>
<gene>
    <name evidence="1" type="ORF">BW730_12755</name>
</gene>
<evidence type="ECO:0000313" key="2">
    <source>
        <dbReference type="Proteomes" id="UP000188145"/>
    </source>
</evidence>